<dbReference type="Pfam" id="PF03460">
    <property type="entry name" value="NIR_SIR_ferr"/>
    <property type="match status" value="1"/>
</dbReference>
<dbReference type="PROSITE" id="PS51379">
    <property type="entry name" value="4FE4S_FER_2"/>
    <property type="match status" value="2"/>
</dbReference>
<dbReference type="Gene3D" id="3.30.70.20">
    <property type="match status" value="1"/>
</dbReference>
<dbReference type="GO" id="GO:0046872">
    <property type="term" value="F:metal ion binding"/>
    <property type="evidence" value="ECO:0007669"/>
    <property type="project" value="UniProtKB-KW"/>
</dbReference>
<dbReference type="PANTHER" id="PTHR11493">
    <property type="entry name" value="SULFITE REDUCTASE [NADPH] SUBUNIT BETA-RELATED"/>
    <property type="match status" value="1"/>
</dbReference>
<dbReference type="InterPro" id="IPR045169">
    <property type="entry name" value="NO2/SO3_Rdtase_4Fe4S_prot"/>
</dbReference>
<dbReference type="InterPro" id="IPR017896">
    <property type="entry name" value="4Fe4S_Fe-S-bd"/>
</dbReference>
<dbReference type="Gene3D" id="3.30.413.10">
    <property type="entry name" value="Sulfite Reductase Hemoprotein, domain 1"/>
    <property type="match status" value="1"/>
</dbReference>
<proteinExistence type="inferred from homology"/>
<dbReference type="Pfam" id="PF01077">
    <property type="entry name" value="NIR_SIR"/>
    <property type="match status" value="1"/>
</dbReference>
<protein>
    <submittedName>
        <fullName evidence="9">Nitrite and sulphite reductase 4fe-4s region</fullName>
    </submittedName>
</protein>
<dbReference type="InterPro" id="IPR036136">
    <property type="entry name" value="Nit/Sulf_reduc_fer-like_dom_sf"/>
</dbReference>
<keyword evidence="4" id="KW-0479">Metal-binding</keyword>
<accession>A0A0W8FHY6</accession>
<dbReference type="GO" id="GO:0020037">
    <property type="term" value="F:heme binding"/>
    <property type="evidence" value="ECO:0007669"/>
    <property type="project" value="InterPro"/>
</dbReference>
<comment type="caution">
    <text evidence="9">The sequence shown here is derived from an EMBL/GenBank/DDBJ whole genome shotgun (WGS) entry which is preliminary data.</text>
</comment>
<dbReference type="InterPro" id="IPR005117">
    <property type="entry name" value="NiRdtase/SiRdtase_haem-b_fer"/>
</dbReference>
<dbReference type="Pfam" id="PF00037">
    <property type="entry name" value="Fer4"/>
    <property type="match status" value="1"/>
</dbReference>
<reference evidence="9" key="1">
    <citation type="journal article" date="2015" name="Proc. Natl. Acad. Sci. U.S.A.">
        <title>Networks of energetic and metabolic interactions define dynamics in microbial communities.</title>
        <authorList>
            <person name="Embree M."/>
            <person name="Liu J.K."/>
            <person name="Al-Bassam M.M."/>
            <person name="Zengler K."/>
        </authorList>
    </citation>
    <scope>NUCLEOTIDE SEQUENCE</scope>
</reference>
<keyword evidence="2" id="KW-0004">4Fe-4S</keyword>
<dbReference type="PANTHER" id="PTHR11493:SF54">
    <property type="entry name" value="ANAEROBIC SULFITE REDUCTASE SUBUNIT C"/>
    <property type="match status" value="1"/>
</dbReference>
<feature type="domain" description="4Fe-4S ferredoxin-type" evidence="8">
    <location>
        <begin position="144"/>
        <end position="172"/>
    </location>
</feature>
<dbReference type="InterPro" id="IPR017900">
    <property type="entry name" value="4Fe4S_Fe_S_CS"/>
</dbReference>
<dbReference type="SUPFAM" id="SSF56014">
    <property type="entry name" value="Nitrite and sulphite reductase 4Fe-4S domain-like"/>
    <property type="match status" value="1"/>
</dbReference>
<keyword evidence="5" id="KW-0560">Oxidoreductase</keyword>
<evidence type="ECO:0000256" key="7">
    <source>
        <dbReference type="ARBA" id="ARBA00023014"/>
    </source>
</evidence>
<dbReference type="InterPro" id="IPR006067">
    <property type="entry name" value="NO2/SO3_Rdtase_4Fe4S_dom"/>
</dbReference>
<dbReference type="Gene3D" id="3.30.70.3340">
    <property type="match status" value="1"/>
</dbReference>
<evidence type="ECO:0000256" key="1">
    <source>
        <dbReference type="ARBA" id="ARBA00010429"/>
    </source>
</evidence>
<dbReference type="InterPro" id="IPR045854">
    <property type="entry name" value="NO2/SO3_Rdtase_4Fe4S_sf"/>
</dbReference>
<sequence length="278" mass="30959">MITERDADYATIRLRIPAGVLSAAQLRGIAEIAEKYGDGGVHLTMRQTIELPHVDPSLLEDIAAVLGENGTPLGAERDEVVNVMACPGLERCKYANVETIELAKRIDHLVFGKEMPVKVRISIAGCTYACGSPQLNEIGIVGRIRPLRIPGLCTGCGTCVEYCRNCAIAIRDGISVLDESKCLQCGICIYSCPFHLLKSEYPHYQILVGGRRGMEPRIGRELINVETEDEVVAVVERIIDWIYRRAWSGRLLADQLDELDFDRFKEMMEKEFSTDRGD</sequence>
<dbReference type="SUPFAM" id="SSF55124">
    <property type="entry name" value="Nitrite/Sulfite reductase N-terminal domain-like"/>
    <property type="match status" value="1"/>
</dbReference>
<evidence type="ECO:0000256" key="6">
    <source>
        <dbReference type="ARBA" id="ARBA00023004"/>
    </source>
</evidence>
<name>A0A0W8FHY6_9ZZZZ</name>
<dbReference type="PROSITE" id="PS00198">
    <property type="entry name" value="4FE4S_FER_1"/>
    <property type="match status" value="1"/>
</dbReference>
<evidence type="ECO:0000256" key="4">
    <source>
        <dbReference type="ARBA" id="ARBA00022723"/>
    </source>
</evidence>
<keyword evidence="7" id="KW-0411">Iron-sulfur</keyword>
<dbReference type="EMBL" id="LNQE01001184">
    <property type="protein sequence ID" value="KUG20496.1"/>
    <property type="molecule type" value="Genomic_DNA"/>
</dbReference>
<evidence type="ECO:0000256" key="5">
    <source>
        <dbReference type="ARBA" id="ARBA00023002"/>
    </source>
</evidence>
<dbReference type="AlphaFoldDB" id="A0A0W8FHY6"/>
<keyword evidence="6" id="KW-0408">Iron</keyword>
<dbReference type="GO" id="GO:0016491">
    <property type="term" value="F:oxidoreductase activity"/>
    <property type="evidence" value="ECO:0007669"/>
    <property type="project" value="UniProtKB-KW"/>
</dbReference>
<dbReference type="SUPFAM" id="SSF54862">
    <property type="entry name" value="4Fe-4S ferredoxins"/>
    <property type="match status" value="1"/>
</dbReference>
<keyword evidence="3" id="KW-0349">Heme</keyword>
<organism evidence="9">
    <name type="scientific">hydrocarbon metagenome</name>
    <dbReference type="NCBI Taxonomy" id="938273"/>
    <lineage>
        <taxon>unclassified sequences</taxon>
        <taxon>metagenomes</taxon>
        <taxon>ecological metagenomes</taxon>
    </lineage>
</organism>
<comment type="similarity">
    <text evidence="1">Belongs to the nitrite and sulfite reductase 4Fe-4S domain family.</text>
</comment>
<feature type="domain" description="4Fe-4S ferredoxin-type" evidence="8">
    <location>
        <begin position="173"/>
        <end position="202"/>
    </location>
</feature>
<dbReference type="GO" id="GO:0051539">
    <property type="term" value="F:4 iron, 4 sulfur cluster binding"/>
    <property type="evidence" value="ECO:0007669"/>
    <property type="project" value="UniProtKB-KW"/>
</dbReference>
<evidence type="ECO:0000313" key="9">
    <source>
        <dbReference type="EMBL" id="KUG20496.1"/>
    </source>
</evidence>
<dbReference type="InterPro" id="IPR006066">
    <property type="entry name" value="NO2/SO3_Rdtase_FeS/sirohaem_BS"/>
</dbReference>
<evidence type="ECO:0000256" key="3">
    <source>
        <dbReference type="ARBA" id="ARBA00022617"/>
    </source>
</evidence>
<evidence type="ECO:0000256" key="2">
    <source>
        <dbReference type="ARBA" id="ARBA00022485"/>
    </source>
</evidence>
<dbReference type="PRINTS" id="PR00397">
    <property type="entry name" value="SIROHAEM"/>
</dbReference>
<evidence type="ECO:0000259" key="8">
    <source>
        <dbReference type="PROSITE" id="PS51379"/>
    </source>
</evidence>
<gene>
    <name evidence="9" type="ORF">ASZ90_009759</name>
</gene>